<protein>
    <submittedName>
        <fullName evidence="1">Uncharacterized protein</fullName>
    </submittedName>
</protein>
<dbReference type="EMBL" id="BGZK01000596">
    <property type="protein sequence ID" value="GBP52159.1"/>
    <property type="molecule type" value="Genomic_DNA"/>
</dbReference>
<dbReference type="Proteomes" id="UP000299102">
    <property type="component" value="Unassembled WGS sequence"/>
</dbReference>
<dbReference type="AlphaFoldDB" id="A0A4C1WPB2"/>
<organism evidence="1 2">
    <name type="scientific">Eumeta variegata</name>
    <name type="common">Bagworm moth</name>
    <name type="synonym">Eumeta japonica</name>
    <dbReference type="NCBI Taxonomy" id="151549"/>
    <lineage>
        <taxon>Eukaryota</taxon>
        <taxon>Metazoa</taxon>
        <taxon>Ecdysozoa</taxon>
        <taxon>Arthropoda</taxon>
        <taxon>Hexapoda</taxon>
        <taxon>Insecta</taxon>
        <taxon>Pterygota</taxon>
        <taxon>Neoptera</taxon>
        <taxon>Endopterygota</taxon>
        <taxon>Lepidoptera</taxon>
        <taxon>Glossata</taxon>
        <taxon>Ditrysia</taxon>
        <taxon>Tineoidea</taxon>
        <taxon>Psychidae</taxon>
        <taxon>Oiketicinae</taxon>
        <taxon>Eumeta</taxon>
    </lineage>
</organism>
<gene>
    <name evidence="1" type="ORF">EVAR_21290_1</name>
</gene>
<accession>A0A4C1WPB2</accession>
<keyword evidence="2" id="KW-1185">Reference proteome</keyword>
<proteinExistence type="predicted"/>
<reference evidence="1 2" key="1">
    <citation type="journal article" date="2019" name="Commun. Biol.">
        <title>The bagworm genome reveals a unique fibroin gene that provides high tensile strength.</title>
        <authorList>
            <person name="Kono N."/>
            <person name="Nakamura H."/>
            <person name="Ohtoshi R."/>
            <person name="Tomita M."/>
            <person name="Numata K."/>
            <person name="Arakawa K."/>
        </authorList>
    </citation>
    <scope>NUCLEOTIDE SEQUENCE [LARGE SCALE GENOMIC DNA]</scope>
</reference>
<name>A0A4C1WPB2_EUMVA</name>
<comment type="caution">
    <text evidence="1">The sequence shown here is derived from an EMBL/GenBank/DDBJ whole genome shotgun (WGS) entry which is preliminary data.</text>
</comment>
<evidence type="ECO:0000313" key="2">
    <source>
        <dbReference type="Proteomes" id="UP000299102"/>
    </source>
</evidence>
<evidence type="ECO:0000313" key="1">
    <source>
        <dbReference type="EMBL" id="GBP52159.1"/>
    </source>
</evidence>
<sequence>MRLTIVRPRRDYPRVRAPRPAEAGASLQCPLCTFKYCHRRIPYIQRKFRKRYSRARAAHRSAHAQNAVTTPRAMLGEKCAHRSVRPLALMDTSDMRERYRRSVCKALLTQSTEYIMPRPVSPTFACRPSGACAGAARSGYSALTRYWLALRVKRSRHGDCFDLLALNKFTFHIC</sequence>